<keyword evidence="3" id="KW-0812">Transmembrane</keyword>
<dbReference type="PANTHER" id="PTHR34703">
    <property type="entry name" value="ANTIPORTER SUBUNIT MNHG2-RELATED"/>
    <property type="match status" value="1"/>
</dbReference>
<dbReference type="Proteomes" id="UP000196230">
    <property type="component" value="Unassembled WGS sequence"/>
</dbReference>
<accession>A0A1R4K032</accession>
<dbReference type="NCBIfam" id="NF009314">
    <property type="entry name" value="PRK12674.1-2"/>
    <property type="match status" value="1"/>
</dbReference>
<dbReference type="InterPro" id="IPR005133">
    <property type="entry name" value="PhaG_MnhG_YufB"/>
</dbReference>
<keyword evidence="3" id="KW-1133">Transmembrane helix</keyword>
<proteinExistence type="inferred from homology"/>
<dbReference type="NCBIfam" id="TIGR01300">
    <property type="entry name" value="CPA3_mnhG_phaG"/>
    <property type="match status" value="1"/>
</dbReference>
<dbReference type="GO" id="GO:0015385">
    <property type="term" value="F:sodium:proton antiporter activity"/>
    <property type="evidence" value="ECO:0007669"/>
    <property type="project" value="TreeGrafter"/>
</dbReference>
<dbReference type="RefSeq" id="WP_087134733.1">
    <property type="nucleotide sequence ID" value="NZ_FUKP01000073.1"/>
</dbReference>
<name>A0A1R4K032_9MICC</name>
<gene>
    <name evidence="4" type="ORF">FM125_11555</name>
</gene>
<organism evidence="4 5">
    <name type="scientific">Micrococcus lylae</name>
    <dbReference type="NCBI Taxonomy" id="1273"/>
    <lineage>
        <taxon>Bacteria</taxon>
        <taxon>Bacillati</taxon>
        <taxon>Actinomycetota</taxon>
        <taxon>Actinomycetes</taxon>
        <taxon>Micrococcales</taxon>
        <taxon>Micrococcaceae</taxon>
        <taxon>Micrococcus</taxon>
    </lineage>
</organism>
<dbReference type="AlphaFoldDB" id="A0A1R4K032"/>
<feature type="transmembrane region" description="Helical" evidence="3">
    <location>
        <begin position="72"/>
        <end position="94"/>
    </location>
</feature>
<protein>
    <submittedName>
        <fullName evidence="4">Na(+) H(+) antiporter subunit G</fullName>
    </submittedName>
</protein>
<sequence length="153" mass="16512">MAETALLWDTVAAVLLILGASLSLVAGVGLTVLPDLLTRIHAAAKPQVLGLLLMLAGLAVVWRSWVWLPILFFAWLLQMITAPVAAHLVARAGYRTRHVKRDLLDRDELADVVRRGRHSEHPADTAPQPVVSPDGSAPKPVDTPVSRKDGGTR</sequence>
<evidence type="ECO:0000313" key="4">
    <source>
        <dbReference type="EMBL" id="SJN37383.1"/>
    </source>
</evidence>
<feature type="transmembrane region" description="Helical" evidence="3">
    <location>
        <begin position="12"/>
        <end position="36"/>
    </location>
</feature>
<dbReference type="EMBL" id="FUKP01000073">
    <property type="protein sequence ID" value="SJN37383.1"/>
    <property type="molecule type" value="Genomic_DNA"/>
</dbReference>
<feature type="transmembrane region" description="Helical" evidence="3">
    <location>
        <begin position="48"/>
        <end position="66"/>
    </location>
</feature>
<reference evidence="4 5" key="1">
    <citation type="submission" date="2017-02" db="EMBL/GenBank/DDBJ databases">
        <authorList>
            <person name="Peterson S.W."/>
        </authorList>
    </citation>
    <scope>NUCLEOTIDE SEQUENCE [LARGE SCALE GENOMIC DNA]</scope>
    <source>
        <strain evidence="4 5">2B3F</strain>
    </source>
</reference>
<keyword evidence="3" id="KW-0472">Membrane</keyword>
<evidence type="ECO:0000256" key="2">
    <source>
        <dbReference type="SAM" id="MobiDB-lite"/>
    </source>
</evidence>
<comment type="similarity">
    <text evidence="1">Belongs to the CPA3 antiporters (TC 2.A.63) subunit G family.</text>
</comment>
<feature type="region of interest" description="Disordered" evidence="2">
    <location>
        <begin position="115"/>
        <end position="153"/>
    </location>
</feature>
<dbReference type="Pfam" id="PF03334">
    <property type="entry name" value="PhaG_MnhG_YufB"/>
    <property type="match status" value="1"/>
</dbReference>
<dbReference type="PANTHER" id="PTHR34703:SF1">
    <property type="entry name" value="ANTIPORTER SUBUNIT MNHG2-RELATED"/>
    <property type="match status" value="1"/>
</dbReference>
<evidence type="ECO:0000313" key="5">
    <source>
        <dbReference type="Proteomes" id="UP000196230"/>
    </source>
</evidence>
<evidence type="ECO:0000256" key="1">
    <source>
        <dbReference type="ARBA" id="ARBA00008404"/>
    </source>
</evidence>
<evidence type="ECO:0000256" key="3">
    <source>
        <dbReference type="SAM" id="Phobius"/>
    </source>
</evidence>